<evidence type="ECO:0000313" key="2">
    <source>
        <dbReference type="Proteomes" id="UP000837857"/>
    </source>
</evidence>
<protein>
    <submittedName>
        <fullName evidence="1">Uncharacterized protein</fullName>
    </submittedName>
</protein>
<name>A0ABN8HZ51_9NEOP</name>
<gene>
    <name evidence="1" type="ORF">IPOD504_LOCUS3265</name>
</gene>
<evidence type="ECO:0000313" key="1">
    <source>
        <dbReference type="EMBL" id="CAH2041582.1"/>
    </source>
</evidence>
<feature type="non-terminal residue" evidence="1">
    <location>
        <position position="100"/>
    </location>
</feature>
<dbReference type="EMBL" id="OW152825">
    <property type="protein sequence ID" value="CAH2041582.1"/>
    <property type="molecule type" value="Genomic_DNA"/>
</dbReference>
<reference evidence="1" key="1">
    <citation type="submission" date="2022-03" db="EMBL/GenBank/DDBJ databases">
        <authorList>
            <person name="Martin H S."/>
        </authorList>
    </citation>
    <scope>NUCLEOTIDE SEQUENCE</scope>
</reference>
<organism evidence="1 2">
    <name type="scientific">Iphiclides podalirius</name>
    <name type="common">scarce swallowtail</name>
    <dbReference type="NCBI Taxonomy" id="110791"/>
    <lineage>
        <taxon>Eukaryota</taxon>
        <taxon>Metazoa</taxon>
        <taxon>Ecdysozoa</taxon>
        <taxon>Arthropoda</taxon>
        <taxon>Hexapoda</taxon>
        <taxon>Insecta</taxon>
        <taxon>Pterygota</taxon>
        <taxon>Neoptera</taxon>
        <taxon>Endopterygota</taxon>
        <taxon>Lepidoptera</taxon>
        <taxon>Glossata</taxon>
        <taxon>Ditrysia</taxon>
        <taxon>Papilionoidea</taxon>
        <taxon>Papilionidae</taxon>
        <taxon>Papilioninae</taxon>
        <taxon>Iphiclides</taxon>
    </lineage>
</organism>
<proteinExistence type="predicted"/>
<keyword evidence="2" id="KW-1185">Reference proteome</keyword>
<sequence>MDGLRMPTRALASIAQRLAAPVTQRQTVRLFVCKAGVMPVPRRHRTVLSRLSIRPSDSALGPLLYDAPNASGRDPLRETIDTDTVCGNPHKFRVVPTLIP</sequence>
<dbReference type="Proteomes" id="UP000837857">
    <property type="component" value="Chromosome 13"/>
</dbReference>
<accession>A0ABN8HZ51</accession>